<gene>
    <name evidence="1" type="ORF">DFH08DRAFT_950350</name>
</gene>
<dbReference type="EMBL" id="JARIHO010000003">
    <property type="protein sequence ID" value="KAJ7364795.1"/>
    <property type="molecule type" value="Genomic_DNA"/>
</dbReference>
<dbReference type="Proteomes" id="UP001218218">
    <property type="component" value="Unassembled WGS sequence"/>
</dbReference>
<proteinExistence type="predicted"/>
<evidence type="ECO:0000313" key="1">
    <source>
        <dbReference type="EMBL" id="KAJ7364795.1"/>
    </source>
</evidence>
<organism evidence="1 2">
    <name type="scientific">Mycena albidolilacea</name>
    <dbReference type="NCBI Taxonomy" id="1033008"/>
    <lineage>
        <taxon>Eukaryota</taxon>
        <taxon>Fungi</taxon>
        <taxon>Dikarya</taxon>
        <taxon>Basidiomycota</taxon>
        <taxon>Agaricomycotina</taxon>
        <taxon>Agaricomycetes</taxon>
        <taxon>Agaricomycetidae</taxon>
        <taxon>Agaricales</taxon>
        <taxon>Marasmiineae</taxon>
        <taxon>Mycenaceae</taxon>
        <taxon>Mycena</taxon>
    </lineage>
</organism>
<sequence length="76" mass="8518">MSPIPRLECLTVAAEDAKGWAPNSAAVIRDVPLLRYANLNFVPQVDILLEHLTTLHYHYAFDTIQASLFIASTTYE</sequence>
<keyword evidence="2" id="KW-1185">Reference proteome</keyword>
<comment type="caution">
    <text evidence="1">The sequence shown here is derived from an EMBL/GenBank/DDBJ whole genome shotgun (WGS) entry which is preliminary data.</text>
</comment>
<accession>A0AAD7F4E8</accession>
<evidence type="ECO:0000313" key="2">
    <source>
        <dbReference type="Proteomes" id="UP001218218"/>
    </source>
</evidence>
<reference evidence="1" key="1">
    <citation type="submission" date="2023-03" db="EMBL/GenBank/DDBJ databases">
        <title>Massive genome expansion in bonnet fungi (Mycena s.s.) driven by repeated elements and novel gene families across ecological guilds.</title>
        <authorList>
            <consortium name="Lawrence Berkeley National Laboratory"/>
            <person name="Harder C.B."/>
            <person name="Miyauchi S."/>
            <person name="Viragh M."/>
            <person name="Kuo A."/>
            <person name="Thoen E."/>
            <person name="Andreopoulos B."/>
            <person name="Lu D."/>
            <person name="Skrede I."/>
            <person name="Drula E."/>
            <person name="Henrissat B."/>
            <person name="Morin E."/>
            <person name="Kohler A."/>
            <person name="Barry K."/>
            <person name="LaButti K."/>
            <person name="Morin E."/>
            <person name="Salamov A."/>
            <person name="Lipzen A."/>
            <person name="Mereny Z."/>
            <person name="Hegedus B."/>
            <person name="Baldrian P."/>
            <person name="Stursova M."/>
            <person name="Weitz H."/>
            <person name="Taylor A."/>
            <person name="Grigoriev I.V."/>
            <person name="Nagy L.G."/>
            <person name="Martin F."/>
            <person name="Kauserud H."/>
        </authorList>
    </citation>
    <scope>NUCLEOTIDE SEQUENCE</scope>
    <source>
        <strain evidence="1">CBHHK002</strain>
    </source>
</reference>
<dbReference type="AlphaFoldDB" id="A0AAD7F4E8"/>
<protein>
    <submittedName>
        <fullName evidence="1">Uncharacterized protein</fullName>
    </submittedName>
</protein>
<name>A0AAD7F4E8_9AGAR</name>